<feature type="non-terminal residue" evidence="1">
    <location>
        <position position="1"/>
    </location>
</feature>
<gene>
    <name evidence="1" type="ORF">HaLaN_30054</name>
</gene>
<organism evidence="1 2">
    <name type="scientific">Haematococcus lacustris</name>
    <name type="common">Green alga</name>
    <name type="synonym">Haematococcus pluvialis</name>
    <dbReference type="NCBI Taxonomy" id="44745"/>
    <lineage>
        <taxon>Eukaryota</taxon>
        <taxon>Viridiplantae</taxon>
        <taxon>Chlorophyta</taxon>
        <taxon>core chlorophytes</taxon>
        <taxon>Chlorophyceae</taxon>
        <taxon>CS clade</taxon>
        <taxon>Chlamydomonadales</taxon>
        <taxon>Haematococcaceae</taxon>
        <taxon>Haematococcus</taxon>
    </lineage>
</organism>
<feature type="non-terminal residue" evidence="1">
    <location>
        <position position="10"/>
    </location>
</feature>
<name>A0A6A0AED7_HAELA</name>
<dbReference type="EMBL" id="BLLF01005360">
    <property type="protein sequence ID" value="GFH31086.1"/>
    <property type="molecule type" value="Genomic_DNA"/>
</dbReference>
<dbReference type="Proteomes" id="UP000485058">
    <property type="component" value="Unassembled WGS sequence"/>
</dbReference>
<reference evidence="1 2" key="1">
    <citation type="submission" date="2020-02" db="EMBL/GenBank/DDBJ databases">
        <title>Draft genome sequence of Haematococcus lacustris strain NIES-144.</title>
        <authorList>
            <person name="Morimoto D."/>
            <person name="Nakagawa S."/>
            <person name="Yoshida T."/>
            <person name="Sawayama S."/>
        </authorList>
    </citation>
    <scope>NUCLEOTIDE SEQUENCE [LARGE SCALE GENOMIC DNA]</scope>
    <source>
        <strain evidence="1 2">NIES-144</strain>
    </source>
</reference>
<protein>
    <submittedName>
        <fullName evidence="1">Uncharacterized protein</fullName>
    </submittedName>
</protein>
<comment type="caution">
    <text evidence="1">The sequence shown here is derived from an EMBL/GenBank/DDBJ whole genome shotgun (WGS) entry which is preliminary data.</text>
</comment>
<evidence type="ECO:0000313" key="1">
    <source>
        <dbReference type="EMBL" id="GFH31086.1"/>
    </source>
</evidence>
<keyword evidence="2" id="KW-1185">Reference proteome</keyword>
<accession>A0A6A0AED7</accession>
<evidence type="ECO:0000313" key="2">
    <source>
        <dbReference type="Proteomes" id="UP000485058"/>
    </source>
</evidence>
<proteinExistence type="predicted"/>
<sequence>MSWYNEVYNY</sequence>